<dbReference type="Gene3D" id="3.40.50.300">
    <property type="entry name" value="P-loop containing nucleotide triphosphate hydrolases"/>
    <property type="match status" value="1"/>
</dbReference>
<dbReference type="PANTHER" id="PTHR45772">
    <property type="entry name" value="CONSERVED COMPONENT OF ABC TRANSPORTER FOR NATURAL AMINO ACIDS-RELATED"/>
    <property type="match status" value="1"/>
</dbReference>
<dbReference type="InterPro" id="IPR051120">
    <property type="entry name" value="ABC_AA/LPS_Transport"/>
</dbReference>
<dbReference type="GO" id="GO:0005886">
    <property type="term" value="C:plasma membrane"/>
    <property type="evidence" value="ECO:0007669"/>
    <property type="project" value="TreeGrafter"/>
</dbReference>
<comment type="caution">
    <text evidence="5">The sequence shown here is derived from an EMBL/GenBank/DDBJ whole genome shotgun (WGS) entry which is preliminary data.</text>
</comment>
<gene>
    <name evidence="5" type="ORF">S01H1_66683</name>
</gene>
<evidence type="ECO:0000256" key="2">
    <source>
        <dbReference type="ARBA" id="ARBA00022741"/>
    </source>
</evidence>
<dbReference type="GO" id="GO:0016887">
    <property type="term" value="F:ATP hydrolysis activity"/>
    <property type="evidence" value="ECO:0007669"/>
    <property type="project" value="InterPro"/>
</dbReference>
<proteinExistence type="predicted"/>
<protein>
    <recommendedName>
        <fullName evidence="4">ABC transporter domain-containing protein</fullName>
    </recommendedName>
</protein>
<evidence type="ECO:0000259" key="4">
    <source>
        <dbReference type="Pfam" id="PF00005"/>
    </source>
</evidence>
<feature type="non-terminal residue" evidence="5">
    <location>
        <position position="162"/>
    </location>
</feature>
<reference evidence="5" key="1">
    <citation type="journal article" date="2014" name="Front. Microbiol.">
        <title>High frequency of phylogenetically diverse reductive dehalogenase-homologous genes in deep subseafloor sedimentary metagenomes.</title>
        <authorList>
            <person name="Kawai M."/>
            <person name="Futagami T."/>
            <person name="Toyoda A."/>
            <person name="Takaki Y."/>
            <person name="Nishi S."/>
            <person name="Hori S."/>
            <person name="Arai W."/>
            <person name="Tsubouchi T."/>
            <person name="Morono Y."/>
            <person name="Uchiyama I."/>
            <person name="Ito T."/>
            <person name="Fujiyama A."/>
            <person name="Inagaki F."/>
            <person name="Takami H."/>
        </authorList>
    </citation>
    <scope>NUCLEOTIDE SEQUENCE</scope>
    <source>
        <strain evidence="5">Expedition CK06-06</strain>
    </source>
</reference>
<dbReference type="Pfam" id="PF00005">
    <property type="entry name" value="ABC_tran"/>
    <property type="match status" value="1"/>
</dbReference>
<accession>X0WPJ1</accession>
<keyword evidence="3" id="KW-0067">ATP-binding</keyword>
<evidence type="ECO:0000313" key="5">
    <source>
        <dbReference type="EMBL" id="GAG32560.1"/>
    </source>
</evidence>
<feature type="domain" description="ABC transporter" evidence="4">
    <location>
        <begin position="24"/>
        <end position="157"/>
    </location>
</feature>
<name>X0WPJ1_9ZZZZ</name>
<keyword evidence="2" id="KW-0547">Nucleotide-binding</keyword>
<dbReference type="InterPro" id="IPR003439">
    <property type="entry name" value="ABC_transporter-like_ATP-bd"/>
</dbReference>
<dbReference type="PANTHER" id="PTHR45772:SF9">
    <property type="entry name" value="CONSERVED COMPONENT OF ABC TRANSPORTER FOR NATURAL AMINO ACIDS"/>
    <property type="match status" value="1"/>
</dbReference>
<sequence>MIDMDDILVVEGVRKTFEGLVAIDDVSIKVKKGLMTMLIGPNGSGKTTLINCITGFYKPDRGSIRFSDEEITNLQPHVVCNKGLIRTFQIPQPFEKLTVLENLLTAYRDNPGENFLKALIKKSWINEEEKATTLAFKFLKLLNIDHMWDKPATHLSGRTDET</sequence>
<evidence type="ECO:0000256" key="1">
    <source>
        <dbReference type="ARBA" id="ARBA00022448"/>
    </source>
</evidence>
<dbReference type="GO" id="GO:0005524">
    <property type="term" value="F:ATP binding"/>
    <property type="evidence" value="ECO:0007669"/>
    <property type="project" value="UniProtKB-KW"/>
</dbReference>
<evidence type="ECO:0000256" key="3">
    <source>
        <dbReference type="ARBA" id="ARBA00022840"/>
    </source>
</evidence>
<organism evidence="5">
    <name type="scientific">marine sediment metagenome</name>
    <dbReference type="NCBI Taxonomy" id="412755"/>
    <lineage>
        <taxon>unclassified sequences</taxon>
        <taxon>metagenomes</taxon>
        <taxon>ecological metagenomes</taxon>
    </lineage>
</organism>
<dbReference type="AlphaFoldDB" id="X0WPJ1"/>
<dbReference type="EMBL" id="BARS01044104">
    <property type="protein sequence ID" value="GAG32560.1"/>
    <property type="molecule type" value="Genomic_DNA"/>
</dbReference>
<dbReference type="InterPro" id="IPR027417">
    <property type="entry name" value="P-loop_NTPase"/>
</dbReference>
<dbReference type="SUPFAM" id="SSF52540">
    <property type="entry name" value="P-loop containing nucleoside triphosphate hydrolases"/>
    <property type="match status" value="1"/>
</dbReference>
<keyword evidence="1" id="KW-0813">Transport</keyword>